<evidence type="ECO:0000256" key="3">
    <source>
        <dbReference type="PROSITE-ProRule" id="PRU01091"/>
    </source>
</evidence>
<evidence type="ECO:0000256" key="1">
    <source>
        <dbReference type="ARBA" id="ARBA00023125"/>
    </source>
</evidence>
<dbReference type="Gene3D" id="6.10.250.690">
    <property type="match status" value="1"/>
</dbReference>
<dbReference type="PROSITE" id="PS50110">
    <property type="entry name" value="RESPONSE_REGULATORY"/>
    <property type="match status" value="1"/>
</dbReference>
<proteinExistence type="predicted"/>
<feature type="modified residue" description="4-aspartylphosphate" evidence="2">
    <location>
        <position position="58"/>
    </location>
</feature>
<dbReference type="RefSeq" id="WP_258780258.1">
    <property type="nucleotide sequence ID" value="NZ_JANUGP010000016.1"/>
</dbReference>
<feature type="DNA-binding region" description="OmpR/PhoB-type" evidence="3">
    <location>
        <begin position="137"/>
        <end position="234"/>
    </location>
</feature>
<dbReference type="PANTHER" id="PTHR48111">
    <property type="entry name" value="REGULATOR OF RPOS"/>
    <property type="match status" value="1"/>
</dbReference>
<dbReference type="InterPro" id="IPR036388">
    <property type="entry name" value="WH-like_DNA-bd_sf"/>
</dbReference>
<keyword evidence="7" id="KW-1185">Reference proteome</keyword>
<accession>A0ABT2B5G9</accession>
<dbReference type="Pfam" id="PF00072">
    <property type="entry name" value="Response_reg"/>
    <property type="match status" value="1"/>
</dbReference>
<dbReference type="PROSITE" id="PS51755">
    <property type="entry name" value="OMPR_PHOB"/>
    <property type="match status" value="1"/>
</dbReference>
<evidence type="ECO:0000259" key="4">
    <source>
        <dbReference type="PROSITE" id="PS50110"/>
    </source>
</evidence>
<dbReference type="InterPro" id="IPR001867">
    <property type="entry name" value="OmpR/PhoB-type_DNA-bd"/>
</dbReference>
<protein>
    <submittedName>
        <fullName evidence="6">Response regulator transcription factor</fullName>
    </submittedName>
</protein>
<comment type="caution">
    <text evidence="6">The sequence shown here is derived from an EMBL/GenBank/DDBJ whole genome shotgun (WGS) entry which is preliminary data.</text>
</comment>
<evidence type="ECO:0000259" key="5">
    <source>
        <dbReference type="PROSITE" id="PS51755"/>
    </source>
</evidence>
<dbReference type="Pfam" id="PF00486">
    <property type="entry name" value="Trans_reg_C"/>
    <property type="match status" value="1"/>
</dbReference>
<dbReference type="Gene3D" id="1.10.10.10">
    <property type="entry name" value="Winged helix-like DNA-binding domain superfamily/Winged helix DNA-binding domain"/>
    <property type="match status" value="1"/>
</dbReference>
<dbReference type="PANTHER" id="PTHR48111:SF28">
    <property type="entry name" value="TRANSCRIPTIONAL REGULATORY PROTEIN TCRX-RELATED"/>
    <property type="match status" value="1"/>
</dbReference>
<dbReference type="InterPro" id="IPR016032">
    <property type="entry name" value="Sig_transdc_resp-reg_C-effctor"/>
</dbReference>
<dbReference type="SMART" id="SM00862">
    <property type="entry name" value="Trans_reg_C"/>
    <property type="match status" value="1"/>
</dbReference>
<dbReference type="InterPro" id="IPR011006">
    <property type="entry name" value="CheY-like_superfamily"/>
</dbReference>
<keyword evidence="1 3" id="KW-0238">DNA-binding</keyword>
<organism evidence="6 7">
    <name type="scientific">Streptomyces pyxinicus</name>
    <dbReference type="NCBI Taxonomy" id="2970331"/>
    <lineage>
        <taxon>Bacteria</taxon>
        <taxon>Bacillati</taxon>
        <taxon>Actinomycetota</taxon>
        <taxon>Actinomycetes</taxon>
        <taxon>Kitasatosporales</taxon>
        <taxon>Streptomycetaceae</taxon>
        <taxon>Streptomyces</taxon>
    </lineage>
</organism>
<dbReference type="SUPFAM" id="SSF52172">
    <property type="entry name" value="CheY-like"/>
    <property type="match status" value="1"/>
</dbReference>
<dbReference type="Gene3D" id="3.40.50.2300">
    <property type="match status" value="1"/>
</dbReference>
<sequence>MRTPGAGHTVLVVEDDASIRALLTSALSAAGYAVASASSGQEAMFEAGSRKPDLIVLDVMLPDTDGFRLTRDLRAQGVYTPVLFLTARTGVEDRIIGLSSGGDDYVTKPFHVQEVLLRVRAILRRSAASGTAPGGFRPPLRYADVTLDESTREVQRAGRPVKLSPTEFRLLACLLAQPERVLEKPEILQQVWRYDFSGDTRIVDTYVKNLRRKIDRDAPSLIHTVRGVGYCLRLPREETDPVTR</sequence>
<dbReference type="SMART" id="SM00448">
    <property type="entry name" value="REC"/>
    <property type="match status" value="1"/>
</dbReference>
<dbReference type="Proteomes" id="UP001205612">
    <property type="component" value="Unassembled WGS sequence"/>
</dbReference>
<dbReference type="CDD" id="cd00383">
    <property type="entry name" value="trans_reg_C"/>
    <property type="match status" value="1"/>
</dbReference>
<feature type="domain" description="Response regulatory" evidence="4">
    <location>
        <begin position="9"/>
        <end position="123"/>
    </location>
</feature>
<gene>
    <name evidence="6" type="ORF">NX794_21020</name>
</gene>
<evidence type="ECO:0000256" key="2">
    <source>
        <dbReference type="PROSITE-ProRule" id="PRU00169"/>
    </source>
</evidence>
<evidence type="ECO:0000313" key="7">
    <source>
        <dbReference type="Proteomes" id="UP001205612"/>
    </source>
</evidence>
<feature type="domain" description="OmpR/PhoB-type" evidence="5">
    <location>
        <begin position="137"/>
        <end position="234"/>
    </location>
</feature>
<evidence type="ECO:0000313" key="6">
    <source>
        <dbReference type="EMBL" id="MCS0603677.1"/>
    </source>
</evidence>
<reference evidence="6 7" key="1">
    <citation type="submission" date="2022-08" db="EMBL/GenBank/DDBJ databases">
        <authorList>
            <person name="Somphong A."/>
            <person name="Phongsopitanun W."/>
        </authorList>
    </citation>
    <scope>NUCLEOTIDE SEQUENCE [LARGE SCALE GENOMIC DNA]</scope>
    <source>
        <strain evidence="6 7">LP11</strain>
    </source>
</reference>
<dbReference type="InterPro" id="IPR001789">
    <property type="entry name" value="Sig_transdc_resp-reg_receiver"/>
</dbReference>
<keyword evidence="2" id="KW-0597">Phosphoprotein</keyword>
<dbReference type="EMBL" id="JANUGP010000016">
    <property type="protein sequence ID" value="MCS0603677.1"/>
    <property type="molecule type" value="Genomic_DNA"/>
</dbReference>
<name>A0ABT2B5G9_9ACTN</name>
<dbReference type="SUPFAM" id="SSF46894">
    <property type="entry name" value="C-terminal effector domain of the bipartite response regulators"/>
    <property type="match status" value="1"/>
</dbReference>
<dbReference type="InterPro" id="IPR039420">
    <property type="entry name" value="WalR-like"/>
</dbReference>